<accession>A0AAU9DDB6</accession>
<dbReference type="EMBL" id="AP027059">
    <property type="protein sequence ID" value="BDU51340.1"/>
    <property type="molecule type" value="Genomic_DNA"/>
</dbReference>
<sequence>MGKLVNPHDKYVKEILTKKDNAKSFLENYLGKDIYELINLEELEIEKDSYVTEELQEYFTDLLYKVKISGEESYIYFLFEHKSYPDKLIMLQLLEYMLKIWKSKMKQKEKLPIILPLVIYHGKKVWNIEEKFSDMLKLKDDKLKKYIPDFQYMLYDLSKYKDSEIVGVSELKAMMKLLKYIYSSDLLIELPTILKLLSNSNIDAIKSITIYLLNTTEIDDKKLIELIKENVSEEGGKIAMTTAERLVEKRIEKSKNIWLYKGREEGKKEGRTEGKKEGMIEGIELALDIKFGKSGLKLMKNITQIENIEKLEKVKNAIRKEDKLENIEKLIKNIEK</sequence>
<evidence type="ECO:0000313" key="3">
    <source>
        <dbReference type="EMBL" id="BDU51340.1"/>
    </source>
</evidence>
<evidence type="ECO:0000256" key="1">
    <source>
        <dbReference type="ARBA" id="ARBA00009787"/>
    </source>
</evidence>
<dbReference type="Pfam" id="PF04754">
    <property type="entry name" value="Transposase_31"/>
    <property type="match status" value="1"/>
</dbReference>
<proteinExistence type="inferred from homology"/>
<protein>
    <submittedName>
        <fullName evidence="3">Transposase</fullName>
    </submittedName>
</protein>
<dbReference type="AlphaFoldDB" id="A0AAU9DDB6"/>
<dbReference type="Proteomes" id="UP001321582">
    <property type="component" value="Chromosome"/>
</dbReference>
<dbReference type="InterPro" id="IPR010106">
    <property type="entry name" value="RpnA"/>
</dbReference>
<evidence type="ECO:0000259" key="2">
    <source>
        <dbReference type="Pfam" id="PF04754"/>
    </source>
</evidence>
<name>A0AAU9DDB6_9FUSO</name>
<dbReference type="KEGG" id="haby:HLVA_19090"/>
<dbReference type="InterPro" id="IPR051699">
    <property type="entry name" value="Rpn/YhgA-like_nuclease"/>
</dbReference>
<dbReference type="PANTHER" id="PTHR34611">
    <property type="match status" value="1"/>
</dbReference>
<comment type="similarity">
    <text evidence="1">Belongs to the Rpn/YhgA-like nuclease family.</text>
</comment>
<dbReference type="RefSeq" id="WP_307904222.1">
    <property type="nucleotide sequence ID" value="NZ_AP027059.1"/>
</dbReference>
<dbReference type="GO" id="GO:1990238">
    <property type="term" value="F:double-stranded DNA endonuclease activity"/>
    <property type="evidence" value="ECO:0007669"/>
    <property type="project" value="TreeGrafter"/>
</dbReference>
<dbReference type="PANTHER" id="PTHR34611:SF2">
    <property type="entry name" value="INACTIVE RECOMBINATION-PROMOTING NUCLEASE-LIKE PROTEIN RPNE-RELATED"/>
    <property type="match status" value="1"/>
</dbReference>
<feature type="domain" description="Transposase (putative) YhgA-like" evidence="2">
    <location>
        <begin position="6"/>
        <end position="199"/>
    </location>
</feature>
<dbReference type="GO" id="GO:0006310">
    <property type="term" value="P:DNA recombination"/>
    <property type="evidence" value="ECO:0007669"/>
    <property type="project" value="TreeGrafter"/>
</dbReference>
<keyword evidence="4" id="KW-1185">Reference proteome</keyword>
<dbReference type="InterPro" id="IPR006842">
    <property type="entry name" value="Transposase_31"/>
</dbReference>
<evidence type="ECO:0000313" key="4">
    <source>
        <dbReference type="Proteomes" id="UP001321582"/>
    </source>
</evidence>
<gene>
    <name evidence="3" type="ORF">HLVA_19090</name>
</gene>
<reference evidence="3 4" key="1">
    <citation type="submission" date="2022-11" db="EMBL/GenBank/DDBJ databases">
        <title>Haliovirga abyssi gen. nov., sp. nov., a mesophilic fermentative bacterium isolated from the Iheya North hydrothermal field and the proposal of Haliovirgaceae fam. nov.</title>
        <authorList>
            <person name="Miyazaki U."/>
            <person name="Tame A."/>
            <person name="Miyazaki J."/>
            <person name="Takai K."/>
            <person name="Sawayama S."/>
            <person name="Kitajima M."/>
            <person name="Okamoto A."/>
            <person name="Nakagawa S."/>
        </authorList>
    </citation>
    <scope>NUCLEOTIDE SEQUENCE [LARGE SCALE GENOMIC DNA]</scope>
    <source>
        <strain evidence="3 4">IC12</strain>
    </source>
</reference>
<dbReference type="NCBIfam" id="TIGR01784">
    <property type="entry name" value="T_den_put_tspse"/>
    <property type="match status" value="1"/>
</dbReference>
<organism evidence="3 4">
    <name type="scientific">Haliovirga abyssi</name>
    <dbReference type="NCBI Taxonomy" id="2996794"/>
    <lineage>
        <taxon>Bacteria</taxon>
        <taxon>Fusobacteriati</taxon>
        <taxon>Fusobacteriota</taxon>
        <taxon>Fusobacteriia</taxon>
        <taxon>Fusobacteriales</taxon>
        <taxon>Haliovirgaceae</taxon>
        <taxon>Haliovirga</taxon>
    </lineage>
</organism>